<evidence type="ECO:0000313" key="6">
    <source>
        <dbReference type="EMBL" id="SVB60118.1"/>
    </source>
</evidence>
<protein>
    <recommendedName>
        <fullName evidence="1">peptide-methionine (S)-S-oxide reductase</fullName>
        <ecNumber evidence="1">1.8.4.11</ecNumber>
    </recommendedName>
</protein>
<dbReference type="InterPro" id="IPR002569">
    <property type="entry name" value="Met_Sox_Rdtase_MsrA_dom"/>
</dbReference>
<dbReference type="InterPro" id="IPR050162">
    <property type="entry name" value="MsrA_MetSO_reductase"/>
</dbReference>
<name>A0A382FAJ7_9ZZZZ</name>
<dbReference type="PANTHER" id="PTHR42799:SF2">
    <property type="entry name" value="MITOCHONDRIAL PEPTIDE METHIONINE SULFOXIDE REDUCTASE"/>
    <property type="match status" value="1"/>
</dbReference>
<dbReference type="InterPro" id="IPR036509">
    <property type="entry name" value="Met_Sox_Rdtase_MsrA_sf"/>
</dbReference>
<dbReference type="EC" id="1.8.4.11" evidence="1"/>
<feature type="domain" description="Peptide methionine sulphoxide reductase MsrA" evidence="5">
    <location>
        <begin position="3"/>
        <end position="147"/>
    </location>
</feature>
<comment type="catalytic activity">
    <reaction evidence="4">
        <text>[thioredoxin]-disulfide + L-methionine + H2O = L-methionine (S)-S-oxide + [thioredoxin]-dithiol</text>
        <dbReference type="Rhea" id="RHEA:19993"/>
        <dbReference type="Rhea" id="RHEA-COMP:10698"/>
        <dbReference type="Rhea" id="RHEA-COMP:10700"/>
        <dbReference type="ChEBI" id="CHEBI:15377"/>
        <dbReference type="ChEBI" id="CHEBI:29950"/>
        <dbReference type="ChEBI" id="CHEBI:50058"/>
        <dbReference type="ChEBI" id="CHEBI:57844"/>
        <dbReference type="ChEBI" id="CHEBI:58772"/>
        <dbReference type="EC" id="1.8.4.11"/>
    </reaction>
</comment>
<organism evidence="6">
    <name type="scientific">marine metagenome</name>
    <dbReference type="NCBI Taxonomy" id="408172"/>
    <lineage>
        <taxon>unclassified sequences</taxon>
        <taxon>metagenomes</taxon>
        <taxon>ecological metagenomes</taxon>
    </lineage>
</organism>
<dbReference type="SUPFAM" id="SSF55068">
    <property type="entry name" value="Peptide methionine sulfoxide reductase"/>
    <property type="match status" value="1"/>
</dbReference>
<keyword evidence="2" id="KW-0560">Oxidoreductase</keyword>
<dbReference type="Pfam" id="PF01625">
    <property type="entry name" value="PMSR"/>
    <property type="match status" value="1"/>
</dbReference>
<dbReference type="PANTHER" id="PTHR42799">
    <property type="entry name" value="MITOCHONDRIAL PEPTIDE METHIONINE SULFOXIDE REDUCTASE"/>
    <property type="match status" value="1"/>
</dbReference>
<dbReference type="HAMAP" id="MF_01401">
    <property type="entry name" value="MsrA"/>
    <property type="match status" value="1"/>
</dbReference>
<reference evidence="6" key="1">
    <citation type="submission" date="2018-05" db="EMBL/GenBank/DDBJ databases">
        <authorList>
            <person name="Lanie J.A."/>
            <person name="Ng W.-L."/>
            <person name="Kazmierczak K.M."/>
            <person name="Andrzejewski T.M."/>
            <person name="Davidsen T.M."/>
            <person name="Wayne K.J."/>
            <person name="Tettelin H."/>
            <person name="Glass J.I."/>
            <person name="Rusch D."/>
            <person name="Podicherti R."/>
            <person name="Tsui H.-C.T."/>
            <person name="Winkler M.E."/>
        </authorList>
    </citation>
    <scope>NUCLEOTIDE SEQUENCE</scope>
</reference>
<accession>A0A382FAJ7</accession>
<proteinExistence type="inferred from homology"/>
<dbReference type="NCBIfam" id="TIGR00401">
    <property type="entry name" value="msrA"/>
    <property type="match status" value="1"/>
</dbReference>
<dbReference type="GO" id="GO:0034599">
    <property type="term" value="P:cellular response to oxidative stress"/>
    <property type="evidence" value="ECO:0007669"/>
    <property type="project" value="TreeGrafter"/>
</dbReference>
<gene>
    <name evidence="6" type="ORF">METZ01_LOCUS212972</name>
</gene>
<evidence type="ECO:0000256" key="3">
    <source>
        <dbReference type="ARBA" id="ARBA00047806"/>
    </source>
</evidence>
<dbReference type="GO" id="GO:0005737">
    <property type="term" value="C:cytoplasm"/>
    <property type="evidence" value="ECO:0007669"/>
    <property type="project" value="TreeGrafter"/>
</dbReference>
<dbReference type="AlphaFoldDB" id="A0A382FAJ7"/>
<dbReference type="GO" id="GO:0008113">
    <property type="term" value="F:peptide-methionine (S)-S-oxide reductase activity"/>
    <property type="evidence" value="ECO:0007669"/>
    <property type="project" value="UniProtKB-EC"/>
</dbReference>
<comment type="catalytic activity">
    <reaction evidence="3">
        <text>L-methionyl-[protein] + [thioredoxin]-disulfide + H2O = L-methionyl-(S)-S-oxide-[protein] + [thioredoxin]-dithiol</text>
        <dbReference type="Rhea" id="RHEA:14217"/>
        <dbReference type="Rhea" id="RHEA-COMP:10698"/>
        <dbReference type="Rhea" id="RHEA-COMP:10700"/>
        <dbReference type="Rhea" id="RHEA-COMP:12313"/>
        <dbReference type="Rhea" id="RHEA-COMP:12315"/>
        <dbReference type="ChEBI" id="CHEBI:15377"/>
        <dbReference type="ChEBI" id="CHEBI:16044"/>
        <dbReference type="ChEBI" id="CHEBI:29950"/>
        <dbReference type="ChEBI" id="CHEBI:44120"/>
        <dbReference type="ChEBI" id="CHEBI:50058"/>
        <dbReference type="EC" id="1.8.4.11"/>
    </reaction>
</comment>
<evidence type="ECO:0000256" key="1">
    <source>
        <dbReference type="ARBA" id="ARBA00012502"/>
    </source>
</evidence>
<dbReference type="Gene3D" id="3.30.1060.10">
    <property type="entry name" value="Peptide methionine sulphoxide reductase MsrA"/>
    <property type="match status" value="1"/>
</dbReference>
<evidence type="ECO:0000256" key="4">
    <source>
        <dbReference type="ARBA" id="ARBA00048782"/>
    </source>
</evidence>
<dbReference type="EMBL" id="UINC01048954">
    <property type="protein sequence ID" value="SVB60118.1"/>
    <property type="molecule type" value="Genomic_DNA"/>
</dbReference>
<sequence>MQKAIVACGCFWQPEEKFRKIKGVTSTEVGYCGGNNPNVSYEQVCGENTGHAEVVKLQFDENIISYKNIIKLFFEFHDATQIDGQGLNIGNNYRSEIFYLSKKQKEAAEKTKEEMNKKYNGKIVTRISKELNYCKAEDYHQKYLKKKEIL</sequence>
<evidence type="ECO:0000256" key="2">
    <source>
        <dbReference type="ARBA" id="ARBA00023002"/>
    </source>
</evidence>
<evidence type="ECO:0000259" key="5">
    <source>
        <dbReference type="Pfam" id="PF01625"/>
    </source>
</evidence>